<keyword evidence="1" id="KW-0472">Membrane</keyword>
<accession>A0A9X1CC84</accession>
<dbReference type="AlphaFoldDB" id="A0A9X1CC84"/>
<dbReference type="EMBL" id="JAGGJQ010000004">
    <property type="protein sequence ID" value="MBP1839990.1"/>
    <property type="molecule type" value="Genomic_DNA"/>
</dbReference>
<protein>
    <submittedName>
        <fullName evidence="2">Membrane protein</fullName>
    </submittedName>
</protein>
<dbReference type="RefSeq" id="WP_069727782.1">
    <property type="nucleotide sequence ID" value="NZ_JAGGJQ010000004.1"/>
</dbReference>
<evidence type="ECO:0000313" key="5">
    <source>
        <dbReference type="Proteomes" id="UP001231587"/>
    </source>
</evidence>
<feature type="transmembrane region" description="Helical" evidence="1">
    <location>
        <begin position="68"/>
        <end position="86"/>
    </location>
</feature>
<dbReference type="InterPro" id="IPR025962">
    <property type="entry name" value="SdpI/YhfL"/>
</dbReference>
<evidence type="ECO:0000313" key="2">
    <source>
        <dbReference type="EMBL" id="MBP1839990.1"/>
    </source>
</evidence>
<dbReference type="Proteomes" id="UP001138672">
    <property type="component" value="Unassembled WGS sequence"/>
</dbReference>
<dbReference type="EMBL" id="JAUSUU010000005">
    <property type="protein sequence ID" value="MDQ0335589.1"/>
    <property type="molecule type" value="Genomic_DNA"/>
</dbReference>
<organism evidence="2 4">
    <name type="scientific">Formosa algae</name>
    <dbReference type="NCBI Taxonomy" id="225843"/>
    <lineage>
        <taxon>Bacteria</taxon>
        <taxon>Pseudomonadati</taxon>
        <taxon>Bacteroidota</taxon>
        <taxon>Flavobacteriia</taxon>
        <taxon>Flavobacteriales</taxon>
        <taxon>Flavobacteriaceae</taxon>
        <taxon>Formosa</taxon>
    </lineage>
</organism>
<dbReference type="Pfam" id="PF13630">
    <property type="entry name" value="SdpI"/>
    <property type="match status" value="1"/>
</dbReference>
<sequence>MQITELIPTENLLFTHTISAGLLLILVGLILYKFPPKKINIIYGYKTVRSMKSKARWDFAQIYSAKQLIKFGAVLACLSFVGLIYHPNQNTAQLVSAALILAVVILAIYNVERALERKFKSQ</sequence>
<comment type="caution">
    <text evidence="2">The sequence shown here is derived from an EMBL/GenBank/DDBJ whole genome shotgun (WGS) entry which is preliminary data.</text>
</comment>
<feature type="transmembrane region" description="Helical" evidence="1">
    <location>
        <begin position="12"/>
        <end position="32"/>
    </location>
</feature>
<feature type="transmembrane region" description="Helical" evidence="1">
    <location>
        <begin position="92"/>
        <end position="111"/>
    </location>
</feature>
<name>A0A9X1CC84_9FLAO</name>
<evidence type="ECO:0000256" key="1">
    <source>
        <dbReference type="SAM" id="Phobius"/>
    </source>
</evidence>
<gene>
    <name evidence="2" type="ORF">J2Z56_001914</name>
    <name evidence="3" type="ORF">J2Z57_002037</name>
</gene>
<keyword evidence="1" id="KW-1133">Transmembrane helix</keyword>
<evidence type="ECO:0000313" key="3">
    <source>
        <dbReference type="EMBL" id="MDQ0335589.1"/>
    </source>
</evidence>
<proteinExistence type="predicted"/>
<evidence type="ECO:0000313" key="4">
    <source>
        <dbReference type="Proteomes" id="UP001138672"/>
    </source>
</evidence>
<dbReference type="Proteomes" id="UP001231587">
    <property type="component" value="Unassembled WGS sequence"/>
</dbReference>
<keyword evidence="1" id="KW-0812">Transmembrane</keyword>
<reference evidence="2" key="1">
    <citation type="submission" date="2021-03" db="EMBL/GenBank/DDBJ databases">
        <title>Genomic Encyclopedia of Type Strains, Phase IV (KMG-IV): sequencing the most valuable type-strain genomes for metagenomic binning, comparative biology and taxonomic classification.</title>
        <authorList>
            <person name="Goeker M."/>
        </authorList>
    </citation>
    <scope>NUCLEOTIDE SEQUENCE</scope>
    <source>
        <strain evidence="2">DSM 15523</strain>
        <strain evidence="3 5">DSM 16476</strain>
    </source>
</reference>
<keyword evidence="5" id="KW-1185">Reference proteome</keyword>